<feature type="compositionally biased region" description="Polar residues" evidence="4">
    <location>
        <begin position="921"/>
        <end position="936"/>
    </location>
</feature>
<feature type="compositionally biased region" description="Basic and acidic residues" evidence="4">
    <location>
        <begin position="606"/>
        <end position="628"/>
    </location>
</feature>
<dbReference type="GO" id="GO:0008270">
    <property type="term" value="F:zinc ion binding"/>
    <property type="evidence" value="ECO:0007669"/>
    <property type="project" value="InterPro"/>
</dbReference>
<dbReference type="SUPFAM" id="SSF53187">
    <property type="entry name" value="Zn-dependent exopeptidases"/>
    <property type="match status" value="2"/>
</dbReference>
<dbReference type="PANTHER" id="PTHR12756:SF12">
    <property type="entry name" value="CYTOSOLIC CARBOXYPEPTIDASE-LIKE PROTEIN 5"/>
    <property type="match status" value="1"/>
</dbReference>
<dbReference type="PROSITE" id="PS52035">
    <property type="entry name" value="PEPTIDASE_M14"/>
    <property type="match status" value="1"/>
</dbReference>
<dbReference type="GO" id="GO:0004181">
    <property type="term" value="F:metallocarboxypeptidase activity"/>
    <property type="evidence" value="ECO:0007669"/>
    <property type="project" value="InterPro"/>
</dbReference>
<comment type="similarity">
    <text evidence="2 3">Belongs to the peptidase M14 family.</text>
</comment>
<gene>
    <name evidence="7" type="ORF">OCTVUL_1B016983</name>
</gene>
<keyword evidence="8" id="KW-1185">Reference proteome</keyword>
<feature type="compositionally biased region" description="Basic and acidic residues" evidence="4">
    <location>
        <begin position="537"/>
        <end position="547"/>
    </location>
</feature>
<feature type="domain" description="Peptidase M14" evidence="6">
    <location>
        <begin position="214"/>
        <end position="799"/>
    </location>
</feature>
<evidence type="ECO:0000256" key="5">
    <source>
        <dbReference type="SAM" id="Phobius"/>
    </source>
</evidence>
<evidence type="ECO:0000256" key="4">
    <source>
        <dbReference type="SAM" id="MobiDB-lite"/>
    </source>
</evidence>
<feature type="region of interest" description="Disordered" evidence="4">
    <location>
        <begin position="1"/>
        <end position="28"/>
    </location>
</feature>
<keyword evidence="7" id="KW-0378">Hydrolase</keyword>
<sequence length="1218" mass="137621">MREGDNMVSGRDNDDADNELGGGGRRETVIAGSNTNNIITTITIVITPDLVVTVVVVMVVMMLNNTSYLDISVTRLCFDALVVVGDGSQCRCSSVSNNVNRNAELQPDLEYNVWTRPDCSNTIYENGNRSWFYFGIEGGLPGQMIKINIMNMNRQGKLYSQGYCPVIYTVPGSNKWERLQEKPVFDTIDGQFILSFCYRFTEIKGATTYFAFAYPHSYIECQNNINELEERYSYCKNISSVENIAEDTVYFYRELLCYSLEKLEVSLITVSSFHNIIDEEEPHFDPKLFPIKNQPRCKKFKEKKVFVVTSRVHPGETPSSFVFNGFLNFILRLDDPRSIQLRKQFVFKLIPILNPDGVMNGHYRTDTRGVNLNRVYGDPSFELNPSIYAAKSIIIYYHVNYRLKKDMYKDIKFPPTDILPKQTDTPSTTITTSNTSTTKTIDTNSIIKFPEITNIGLCQITQSLHATRSGLSHRELNYKACLLASRYKCRNLYDGDLPKRPHSFSTYDRMTQNKLNVCNSPAVKSINQCSQTSGSRSDSEDSSDPKGIKNGSLNKEYSAKTEEQTQAIDSELTMHLESLRISNGANSDITQTEACRIHSESVECNCKSDEERTNSRNDGSDEDHDRYRTLPPSNVPSSAHLNNSAFRRILPQHSGIAFYIDLHGHASRKGCFIYGNFLEADDSQIQNMLYPKLVSLNSAHFEFDACNFSQRNMYIRDKRDGLSKEGSGRVAIHKCTGIIHSYTLECNYNTGKVMNAIPPAYGDKGRASPTSIVGIPPKYTPSIYEDVGQAIAVAALDMYETNPWSRVTLSEYKSLYGTREWLRKYCLIPKGFLRPKNYKPPLRTHSFSHFSSSRNKINSNDTISLNSLSTTSETVPKNLNSGKKELRPLKDVSSRLTSCSRKCNVGNNKKEEESTISETKVSGSFTLPNSTESPGLASLRSTRLQHNKINPISYNVCSESVPKHTTKFTSRNKPIDSKLQRAKSDISKSTSISPAIFSKPVKSNSLYDKKDAVKTGLSRSVSSGNDKQRSLLHLNHNHTWSAEGSFHNNKLMFKSRRHMSSSTSMQRKKSELARVEGSLSSVHLKSKEEFSSEATNDVQRNMPPKKKRKYSLFKKKPAVNSLRSNTISRNHLKTERRDSTAHEKFPHKRKVSWRILPHSASQQFTKTNSNYRCSIAKAATFQSFVNLPFSNVNRLPFQIEGCSLRNCSKSAKEPEVPS</sequence>
<keyword evidence="5" id="KW-0812">Transmembrane</keyword>
<dbReference type="Gene3D" id="3.40.630.10">
    <property type="entry name" value="Zn peptidases"/>
    <property type="match status" value="2"/>
</dbReference>
<reference evidence="7" key="1">
    <citation type="submission" date="2023-08" db="EMBL/GenBank/DDBJ databases">
        <authorList>
            <person name="Alioto T."/>
            <person name="Alioto T."/>
            <person name="Gomez Garrido J."/>
        </authorList>
    </citation>
    <scope>NUCLEOTIDE SEQUENCE</scope>
</reference>
<feature type="region of interest" description="Disordered" evidence="4">
    <location>
        <begin position="606"/>
        <end position="639"/>
    </location>
</feature>
<dbReference type="InterPro" id="IPR000834">
    <property type="entry name" value="Peptidase_M14"/>
</dbReference>
<dbReference type="PANTHER" id="PTHR12756">
    <property type="entry name" value="CYTOSOLIC CARBOXYPEPTIDASE"/>
    <property type="match status" value="1"/>
</dbReference>
<dbReference type="EMBL" id="OX597823">
    <property type="protein sequence ID" value="CAI9728862.1"/>
    <property type="molecule type" value="Genomic_DNA"/>
</dbReference>
<keyword evidence="7" id="KW-0645">Protease</keyword>
<evidence type="ECO:0000256" key="1">
    <source>
        <dbReference type="ARBA" id="ARBA00001947"/>
    </source>
</evidence>
<proteinExistence type="inferred from homology"/>
<evidence type="ECO:0000256" key="2">
    <source>
        <dbReference type="ARBA" id="ARBA00005988"/>
    </source>
</evidence>
<organism evidence="7 8">
    <name type="scientific">Octopus vulgaris</name>
    <name type="common">Common octopus</name>
    <dbReference type="NCBI Taxonomy" id="6645"/>
    <lineage>
        <taxon>Eukaryota</taxon>
        <taxon>Metazoa</taxon>
        <taxon>Spiralia</taxon>
        <taxon>Lophotrochozoa</taxon>
        <taxon>Mollusca</taxon>
        <taxon>Cephalopoda</taxon>
        <taxon>Coleoidea</taxon>
        <taxon>Octopodiformes</taxon>
        <taxon>Octopoda</taxon>
        <taxon>Incirrata</taxon>
        <taxon>Octopodidae</taxon>
        <taxon>Octopus</taxon>
    </lineage>
</organism>
<protein>
    <submittedName>
        <fullName evidence="7">Carboxypeptidase 5 isoform X2</fullName>
    </submittedName>
</protein>
<feature type="region of interest" description="Disordered" evidence="4">
    <location>
        <begin position="527"/>
        <end position="564"/>
    </location>
</feature>
<keyword evidence="5" id="KW-0472">Membrane</keyword>
<dbReference type="Gene3D" id="2.60.40.3120">
    <property type="match status" value="1"/>
</dbReference>
<evidence type="ECO:0000259" key="6">
    <source>
        <dbReference type="PROSITE" id="PS52035"/>
    </source>
</evidence>
<feature type="active site" description="Proton donor/acceptor" evidence="3">
    <location>
        <position position="745"/>
    </location>
</feature>
<feature type="region of interest" description="Disordered" evidence="4">
    <location>
        <begin position="1087"/>
        <end position="1110"/>
    </location>
</feature>
<dbReference type="InterPro" id="IPR050821">
    <property type="entry name" value="Cytosolic_carboxypeptidase"/>
</dbReference>
<dbReference type="GO" id="GO:0006508">
    <property type="term" value="P:proteolysis"/>
    <property type="evidence" value="ECO:0007669"/>
    <property type="project" value="InterPro"/>
</dbReference>
<dbReference type="Proteomes" id="UP001162480">
    <property type="component" value="Chromosome 10"/>
</dbReference>
<dbReference type="AlphaFoldDB" id="A0AA36B8B7"/>
<evidence type="ECO:0000313" key="8">
    <source>
        <dbReference type="Proteomes" id="UP001162480"/>
    </source>
</evidence>
<comment type="cofactor">
    <cofactor evidence="1">
        <name>Zn(2+)</name>
        <dbReference type="ChEBI" id="CHEBI:29105"/>
    </cofactor>
</comment>
<keyword evidence="7" id="KW-0121">Carboxypeptidase</keyword>
<dbReference type="Pfam" id="PF00246">
    <property type="entry name" value="Peptidase_M14"/>
    <property type="match status" value="1"/>
</dbReference>
<evidence type="ECO:0000256" key="3">
    <source>
        <dbReference type="PROSITE-ProRule" id="PRU01379"/>
    </source>
</evidence>
<accession>A0AA36B8B7</accession>
<keyword evidence="5" id="KW-1133">Transmembrane helix</keyword>
<evidence type="ECO:0000313" key="7">
    <source>
        <dbReference type="EMBL" id="CAI9728862.1"/>
    </source>
</evidence>
<feature type="region of interest" description="Disordered" evidence="4">
    <location>
        <begin position="908"/>
        <end position="936"/>
    </location>
</feature>
<feature type="transmembrane region" description="Helical" evidence="5">
    <location>
        <begin position="38"/>
        <end position="63"/>
    </location>
</feature>
<name>A0AA36B8B7_OCTVU</name>